<accession>F4QCI7</accession>
<proteinExistence type="predicted"/>
<dbReference type="GeneID" id="14866347"/>
<organism evidence="2 3">
    <name type="scientific">Cavenderia fasciculata</name>
    <name type="common">Slime mold</name>
    <name type="synonym">Dictyostelium fasciculatum</name>
    <dbReference type="NCBI Taxonomy" id="261658"/>
    <lineage>
        <taxon>Eukaryota</taxon>
        <taxon>Amoebozoa</taxon>
        <taxon>Evosea</taxon>
        <taxon>Eumycetozoa</taxon>
        <taxon>Dictyostelia</taxon>
        <taxon>Acytosteliales</taxon>
        <taxon>Cavenderiaceae</taxon>
        <taxon>Cavenderia</taxon>
    </lineage>
</organism>
<dbReference type="EMBL" id="GL883029">
    <property type="protein sequence ID" value="EGG14415.1"/>
    <property type="molecule type" value="Genomic_DNA"/>
</dbReference>
<sequence length="192" mass="22316">MTEVAQRCILPLYGDKIWKRQISLYVSYPSLRRCCQDLYFLNELDHIKISVPFEQDPLFGICQEQHRRISLEQAINNTSTKVKQRHDGQEEDSEEEEEEEENDDQEEEYDDKEEEEQYYKENKQYTKKRSPTPPSPPMQKVLSKMQPKVIKTTNIIPPPSSSSPSSSFPTPPSLPLPLLVSKAIQLKEISSN</sequence>
<evidence type="ECO:0000256" key="1">
    <source>
        <dbReference type="SAM" id="MobiDB-lite"/>
    </source>
</evidence>
<feature type="compositionally biased region" description="Acidic residues" evidence="1">
    <location>
        <begin position="89"/>
        <end position="116"/>
    </location>
</feature>
<reference evidence="3" key="1">
    <citation type="journal article" date="2011" name="Genome Res.">
        <title>Phylogeny-wide analysis of social amoeba genomes highlights ancient origins for complex intercellular communication.</title>
        <authorList>
            <person name="Heidel A.J."/>
            <person name="Lawal H.M."/>
            <person name="Felder M."/>
            <person name="Schilde C."/>
            <person name="Helps N.R."/>
            <person name="Tunggal B."/>
            <person name="Rivero F."/>
            <person name="John U."/>
            <person name="Schleicher M."/>
            <person name="Eichinger L."/>
            <person name="Platzer M."/>
            <person name="Noegel A.A."/>
            <person name="Schaap P."/>
            <person name="Gloeckner G."/>
        </authorList>
    </citation>
    <scope>NUCLEOTIDE SEQUENCE [LARGE SCALE GENOMIC DNA]</scope>
    <source>
        <strain evidence="3">SH3</strain>
    </source>
</reference>
<evidence type="ECO:0000313" key="3">
    <source>
        <dbReference type="Proteomes" id="UP000007797"/>
    </source>
</evidence>
<dbReference type="AlphaFoldDB" id="F4QCI7"/>
<evidence type="ECO:0000313" key="2">
    <source>
        <dbReference type="EMBL" id="EGG14415.1"/>
    </source>
</evidence>
<dbReference type="KEGG" id="dfa:DFA_12187"/>
<protein>
    <submittedName>
        <fullName evidence="2">Uncharacterized protein</fullName>
    </submittedName>
</protein>
<feature type="region of interest" description="Disordered" evidence="1">
    <location>
        <begin position="73"/>
        <end position="175"/>
    </location>
</feature>
<keyword evidence="3" id="KW-1185">Reference proteome</keyword>
<name>F4QCI7_CACFS</name>
<dbReference type="RefSeq" id="XP_004353824.1">
    <property type="nucleotide sequence ID" value="XM_004353772.1"/>
</dbReference>
<dbReference type="Proteomes" id="UP000007797">
    <property type="component" value="Unassembled WGS sequence"/>
</dbReference>
<gene>
    <name evidence="2" type="ORF">DFA_12187</name>
</gene>